<gene>
    <name evidence="4" type="ORF">F4559_003732</name>
</gene>
<evidence type="ECO:0000256" key="2">
    <source>
        <dbReference type="SAM" id="Phobius"/>
    </source>
</evidence>
<dbReference type="Gene3D" id="1.50.10.20">
    <property type="match status" value="1"/>
</dbReference>
<feature type="signal peptide" evidence="3">
    <location>
        <begin position="1"/>
        <end position="26"/>
    </location>
</feature>
<feature type="transmembrane region" description="Helical" evidence="2">
    <location>
        <begin position="762"/>
        <end position="781"/>
    </location>
</feature>
<evidence type="ECO:0008006" key="6">
    <source>
        <dbReference type="Google" id="ProtNLM"/>
    </source>
</evidence>
<comment type="caution">
    <text evidence="4">The sequence shown here is derived from an EMBL/GenBank/DDBJ whole genome shotgun (WGS) entry which is preliminary data.</text>
</comment>
<dbReference type="EMBL" id="JACHJS010000001">
    <property type="protein sequence ID" value="MBB4966373.1"/>
    <property type="molecule type" value="Genomic_DNA"/>
</dbReference>
<sequence length="794" mass="80197">MSGGRSLTALLCVVGLLSGATGVASATLDDAAANSRWLAARLSPDGTLENPLGGALPDHGLMIDVLFALTASGERARAEPIVGYLDGHAKDYFTWDGLAPGSGFDAIIVGGATAKVLVAAQVAGRDPRAFGGYDMVAETLATIRRSGPDIGRISDYTKNPDFADFIGNNANVFGQALGVVGLAAAGASDRPAIDKLVTQQCAEGYFRIFFALVPTDETGDHVTPDGHKVSSCDEGKAFGVSPPDGDATAMGLSALLAARATGEPGLDEPVSRAVEWLRANQKPDGGWGGGVGTEAANTNSTGLAVQALAAAGGADAAVVAGTAFLKSAQVSAADPGPALTDQVGAIAYTPADYQAARTGGIVGVDTWIRAGAQASLGLSRVSFLDLALGRRPSDPPPVTASPTVPAPPPAPPRAPAPVTVIRTAAPAPVAAAPPATRPDTVTGRLAAYLAGGLVGGDHVEVEQDGGRFVDYDATADVVLALRTLGGQDEAVARASRFLLRPESIRAYAHGEPYETGSAYAEPLAKLSIVARFLRADGARDVDGVVDETTRSLATRVRDGDVVDTGANGTPDTTRRAWGITARTAAGADASDARRELAESQCADGLFPVEQHGKPCAKGDLRATSVAAVALNSGPEPSAEVTVALVRAAKALTARTGDDGLVAGPDRRPDLALSAAAASGRQAAGLDASDTARALALFAREDGGFAAEPGGPSDFATSLAAAPGVAGRSWTAVAGAPVTPALRLPLDEGGARATVPVAQALPVWFPPGFAAFALLVAVGFGLRRAVVRRQGRVAS</sequence>
<dbReference type="AlphaFoldDB" id="A0A7W7T4E8"/>
<organism evidence="4 5">
    <name type="scientific">Saccharothrix violaceirubra</name>
    <dbReference type="NCBI Taxonomy" id="413306"/>
    <lineage>
        <taxon>Bacteria</taxon>
        <taxon>Bacillati</taxon>
        <taxon>Actinomycetota</taxon>
        <taxon>Actinomycetes</taxon>
        <taxon>Pseudonocardiales</taxon>
        <taxon>Pseudonocardiaceae</taxon>
        <taxon>Saccharothrix</taxon>
    </lineage>
</organism>
<feature type="region of interest" description="Disordered" evidence="1">
    <location>
        <begin position="392"/>
        <end position="414"/>
    </location>
</feature>
<proteinExistence type="predicted"/>
<keyword evidence="2" id="KW-1133">Transmembrane helix</keyword>
<evidence type="ECO:0000313" key="5">
    <source>
        <dbReference type="Proteomes" id="UP000542674"/>
    </source>
</evidence>
<keyword evidence="2" id="KW-0472">Membrane</keyword>
<feature type="chain" id="PRO_5030835739" description="Prenyltransferase/squalene oxidase-like repeat protein" evidence="3">
    <location>
        <begin position="27"/>
        <end position="794"/>
    </location>
</feature>
<reference evidence="4 5" key="1">
    <citation type="submission" date="2020-08" db="EMBL/GenBank/DDBJ databases">
        <title>Sequencing the genomes of 1000 actinobacteria strains.</title>
        <authorList>
            <person name="Klenk H.-P."/>
        </authorList>
    </citation>
    <scope>NUCLEOTIDE SEQUENCE [LARGE SCALE GENOMIC DNA]</scope>
    <source>
        <strain evidence="4 5">DSM 45084</strain>
    </source>
</reference>
<dbReference type="SUPFAM" id="SSF48239">
    <property type="entry name" value="Terpenoid cyclases/Protein prenyltransferases"/>
    <property type="match status" value="2"/>
</dbReference>
<dbReference type="InterPro" id="IPR008930">
    <property type="entry name" value="Terpenoid_cyclase/PrenylTrfase"/>
</dbReference>
<dbReference type="RefSeq" id="WP_312865714.1">
    <property type="nucleotide sequence ID" value="NZ_BAABAI010000026.1"/>
</dbReference>
<name>A0A7W7T4E8_9PSEU</name>
<protein>
    <recommendedName>
        <fullName evidence="6">Prenyltransferase/squalene oxidase-like repeat protein</fullName>
    </recommendedName>
</protein>
<keyword evidence="3" id="KW-0732">Signal</keyword>
<evidence type="ECO:0000313" key="4">
    <source>
        <dbReference type="EMBL" id="MBB4966373.1"/>
    </source>
</evidence>
<keyword evidence="2" id="KW-0812">Transmembrane</keyword>
<feature type="compositionally biased region" description="Pro residues" evidence="1">
    <location>
        <begin position="394"/>
        <end position="414"/>
    </location>
</feature>
<evidence type="ECO:0000256" key="3">
    <source>
        <dbReference type="SAM" id="SignalP"/>
    </source>
</evidence>
<dbReference type="Proteomes" id="UP000542674">
    <property type="component" value="Unassembled WGS sequence"/>
</dbReference>
<accession>A0A7W7T4E8</accession>
<keyword evidence="5" id="KW-1185">Reference proteome</keyword>
<evidence type="ECO:0000256" key="1">
    <source>
        <dbReference type="SAM" id="MobiDB-lite"/>
    </source>
</evidence>